<reference evidence="1 2" key="1">
    <citation type="submission" date="2023-09" db="EMBL/GenBank/DDBJ databases">
        <authorList>
            <person name="Wang M."/>
        </authorList>
    </citation>
    <scope>NUCLEOTIDE SEQUENCE [LARGE SCALE GENOMIC DNA]</scope>
    <source>
        <strain evidence="1">GT-2023</strain>
        <tissue evidence="1">Liver</tissue>
    </source>
</reference>
<gene>
    <name evidence="1" type="ORF">QQF64_031227</name>
</gene>
<proteinExistence type="predicted"/>
<feature type="non-terminal residue" evidence="1">
    <location>
        <position position="110"/>
    </location>
</feature>
<organism evidence="1 2">
    <name type="scientific">Cirrhinus molitorella</name>
    <name type="common">mud carp</name>
    <dbReference type="NCBI Taxonomy" id="172907"/>
    <lineage>
        <taxon>Eukaryota</taxon>
        <taxon>Metazoa</taxon>
        <taxon>Chordata</taxon>
        <taxon>Craniata</taxon>
        <taxon>Vertebrata</taxon>
        <taxon>Euteleostomi</taxon>
        <taxon>Actinopterygii</taxon>
        <taxon>Neopterygii</taxon>
        <taxon>Teleostei</taxon>
        <taxon>Ostariophysi</taxon>
        <taxon>Cypriniformes</taxon>
        <taxon>Cyprinidae</taxon>
        <taxon>Labeoninae</taxon>
        <taxon>Labeonini</taxon>
        <taxon>Cirrhinus</taxon>
    </lineage>
</organism>
<accession>A0ABR3MWC3</accession>
<keyword evidence="2" id="KW-1185">Reference proteome</keyword>
<sequence length="110" mass="11803">MPLAMSSDGNRSASVVEFRRFSLNFLGSLQRNGCSLAAEARVRPSNTAPAPAQWYSSSSRPSTALLTLKTRFISNLCRSFSKSASRSMIRFPTPISQSSPLSSGSAPCVL</sequence>
<protein>
    <submittedName>
        <fullName evidence="1">Uncharacterized protein</fullName>
    </submittedName>
</protein>
<comment type="caution">
    <text evidence="1">The sequence shown here is derived from an EMBL/GenBank/DDBJ whole genome shotgun (WGS) entry which is preliminary data.</text>
</comment>
<evidence type="ECO:0000313" key="1">
    <source>
        <dbReference type="EMBL" id="KAL1268938.1"/>
    </source>
</evidence>
<name>A0ABR3MWC3_9TELE</name>
<evidence type="ECO:0000313" key="2">
    <source>
        <dbReference type="Proteomes" id="UP001558613"/>
    </source>
</evidence>
<dbReference type="EMBL" id="JAYMGO010000008">
    <property type="protein sequence ID" value="KAL1268938.1"/>
    <property type="molecule type" value="Genomic_DNA"/>
</dbReference>
<dbReference type="Proteomes" id="UP001558613">
    <property type="component" value="Unassembled WGS sequence"/>
</dbReference>